<dbReference type="KEGG" id="sata:C5746_01720"/>
<feature type="transmembrane region" description="Helical" evidence="1">
    <location>
        <begin position="20"/>
        <end position="44"/>
    </location>
</feature>
<dbReference type="Gene3D" id="2.60.40.1890">
    <property type="entry name" value="PCu(A)C copper chaperone"/>
    <property type="match status" value="1"/>
</dbReference>
<proteinExistence type="predicted"/>
<keyword evidence="1" id="KW-1133">Transmembrane helix</keyword>
<dbReference type="EMBL" id="CP027306">
    <property type="protein sequence ID" value="AXE75909.1"/>
    <property type="molecule type" value="Genomic_DNA"/>
</dbReference>
<sequence length="175" mass="18231">MTAPARRTAAEGWIPTRRRLYDGLLAVVAPLAAFSVALGGLTAWTASGAAGAPPRLEISDGRVFLPYNGNVDTAAFFRITNSGGADDRLVSVTSAAVDSAMLSRHVRHDSGAGSMSMVGSVGLPAGETLAMSASTVDVMVKMKDRRQVGDVLPFVLHFRHSDPVEALAVVVRPGS</sequence>
<evidence type="ECO:0000256" key="1">
    <source>
        <dbReference type="SAM" id="Phobius"/>
    </source>
</evidence>
<protein>
    <submittedName>
        <fullName evidence="2">Copper chaperone PCu(A)C</fullName>
    </submittedName>
</protein>
<dbReference type="Proteomes" id="UP000252698">
    <property type="component" value="Chromosome"/>
</dbReference>
<gene>
    <name evidence="2" type="ORF">C5746_01720</name>
</gene>
<dbReference type="PANTHER" id="PTHR36302:SF1">
    <property type="entry name" value="COPPER CHAPERONE PCU(A)C"/>
    <property type="match status" value="1"/>
</dbReference>
<name>A0A2Z5J6J0_STRAR</name>
<dbReference type="InterPro" id="IPR007410">
    <property type="entry name" value="LpqE-like"/>
</dbReference>
<dbReference type="SUPFAM" id="SSF110087">
    <property type="entry name" value="DR1885-like metal-binding protein"/>
    <property type="match status" value="1"/>
</dbReference>
<evidence type="ECO:0000313" key="3">
    <source>
        <dbReference type="Proteomes" id="UP000252698"/>
    </source>
</evidence>
<dbReference type="PANTHER" id="PTHR36302">
    <property type="entry name" value="BLR7088 PROTEIN"/>
    <property type="match status" value="1"/>
</dbReference>
<dbReference type="RefSeq" id="WP_114242578.1">
    <property type="nucleotide sequence ID" value="NZ_CP027306.1"/>
</dbReference>
<keyword evidence="1" id="KW-0472">Membrane</keyword>
<evidence type="ECO:0000313" key="2">
    <source>
        <dbReference type="EMBL" id="AXE75909.1"/>
    </source>
</evidence>
<dbReference type="InterPro" id="IPR036182">
    <property type="entry name" value="PCuAC_sf"/>
</dbReference>
<organism evidence="2 3">
    <name type="scientific">Streptomyces atratus</name>
    <dbReference type="NCBI Taxonomy" id="1893"/>
    <lineage>
        <taxon>Bacteria</taxon>
        <taxon>Bacillati</taxon>
        <taxon>Actinomycetota</taxon>
        <taxon>Actinomycetes</taxon>
        <taxon>Kitasatosporales</taxon>
        <taxon>Streptomycetaceae</taxon>
        <taxon>Streptomyces</taxon>
    </lineage>
</organism>
<reference evidence="2 3" key="1">
    <citation type="journal article" date="2018" name="Front. Microbiol.">
        <title>Genome Sequencing of Streptomyces atratus SCSIOZH16 and Activation Production of Nocardamine via Metabolic Engineering.</title>
        <authorList>
            <person name="Li Y."/>
            <person name="Zhang C."/>
            <person name="Liu C."/>
            <person name="Ju J."/>
            <person name="Ma J."/>
        </authorList>
    </citation>
    <scope>NUCLEOTIDE SEQUENCE [LARGE SCALE GENOMIC DNA]</scope>
    <source>
        <strain evidence="2 3">SCSIO_ZH16</strain>
    </source>
</reference>
<dbReference type="InterPro" id="IPR058248">
    <property type="entry name" value="Lxx211020-like"/>
</dbReference>
<dbReference type="AlphaFoldDB" id="A0A2Z5J6J0"/>
<accession>A0A2Z5J6J0</accession>
<dbReference type="Pfam" id="PF04314">
    <property type="entry name" value="PCuAC"/>
    <property type="match status" value="1"/>
</dbReference>
<keyword evidence="1" id="KW-0812">Transmembrane</keyword>
<dbReference type="GeneID" id="95517306"/>